<accession>A0AA40AQ97</accession>
<evidence type="ECO:0000256" key="2">
    <source>
        <dbReference type="ARBA" id="ARBA00022643"/>
    </source>
</evidence>
<comment type="caution">
    <text evidence="4">The sequence shown here is derived from an EMBL/GenBank/DDBJ whole genome shotgun (WGS) entry which is preliminary data.</text>
</comment>
<dbReference type="EMBL" id="JAUKUA010000003">
    <property type="protein sequence ID" value="KAK0719985.1"/>
    <property type="molecule type" value="Genomic_DNA"/>
</dbReference>
<dbReference type="Proteomes" id="UP001172102">
    <property type="component" value="Unassembled WGS sequence"/>
</dbReference>
<evidence type="ECO:0008006" key="6">
    <source>
        <dbReference type="Google" id="ProtNLM"/>
    </source>
</evidence>
<sequence>MPDIPPRNEEVEPGSFDLVAPISGSFGQRSLEKRSEQLFSRAHLVVIFSDLVLLVRFTSFIRTSRLSSVPLLVYYFDAFKTSKAIIDYSNYLLGCLGTLDGHTFTESTAAPTANEMLQARVDIAFEALIRIASVSIRKRITGTLSAHLRQMSEGLAEVLCLTDPSREDNPVVFASEGKTHAMGRNSGKEHFETQLNYRRDGSPFMNLLMCAPLLESRGLIRYMIGAQVDVSGLANDCAGIESPQRLVDRERTGCFEAVGDHEFPANGGAAPKDVFRELSEMFNAEEIGDSTKWGNMQQLQNKGIKHGEATSNWRKPRVVIQDGGPAGSENGSIPELPGGQLAGIYENYLLVRPYPNLRILFASPSLRVPGILQSPFHSKIGGDGTVVTARVRWIRKHNHDGKARWIHCTPLVGIDEAVGVWMVVIVDDDEESRQRSLGRVAPPTLERVESSRLV</sequence>
<keyword evidence="3" id="KW-0157">Chromophore</keyword>
<evidence type="ECO:0000256" key="3">
    <source>
        <dbReference type="ARBA" id="ARBA00022991"/>
    </source>
</evidence>
<gene>
    <name evidence="4" type="ORF">B0H67DRAFT_599581</name>
</gene>
<evidence type="ECO:0000256" key="1">
    <source>
        <dbReference type="ARBA" id="ARBA00022630"/>
    </source>
</evidence>
<keyword evidence="5" id="KW-1185">Reference proteome</keyword>
<evidence type="ECO:0000313" key="4">
    <source>
        <dbReference type="EMBL" id="KAK0719985.1"/>
    </source>
</evidence>
<keyword evidence="1" id="KW-0285">Flavoprotein</keyword>
<protein>
    <recommendedName>
        <fullName evidence="6">PAS domain-containing protein</fullName>
    </recommendedName>
</protein>
<reference evidence="4" key="1">
    <citation type="submission" date="2023-06" db="EMBL/GenBank/DDBJ databases">
        <title>Genome-scale phylogeny and comparative genomics of the fungal order Sordariales.</title>
        <authorList>
            <consortium name="Lawrence Berkeley National Laboratory"/>
            <person name="Hensen N."/>
            <person name="Bonometti L."/>
            <person name="Westerberg I."/>
            <person name="Brannstrom I.O."/>
            <person name="Guillou S."/>
            <person name="Cros-Aarteil S."/>
            <person name="Calhoun S."/>
            <person name="Haridas S."/>
            <person name="Kuo A."/>
            <person name="Mondo S."/>
            <person name="Pangilinan J."/>
            <person name="Riley R."/>
            <person name="Labutti K."/>
            <person name="Andreopoulos B."/>
            <person name="Lipzen A."/>
            <person name="Chen C."/>
            <person name="Yanf M."/>
            <person name="Daum C."/>
            <person name="Ng V."/>
            <person name="Clum A."/>
            <person name="Steindorff A."/>
            <person name="Ohm R."/>
            <person name="Martin F."/>
            <person name="Silar P."/>
            <person name="Natvig D."/>
            <person name="Lalanne C."/>
            <person name="Gautier V."/>
            <person name="Ament-Velasquez S.L."/>
            <person name="Kruys A."/>
            <person name="Hutchinson M.I."/>
            <person name="Powell A.J."/>
            <person name="Barry K."/>
            <person name="Miller A.N."/>
            <person name="Grigoriev I.V."/>
            <person name="Debuchy R."/>
            <person name="Gladieux P."/>
            <person name="Thoren M.H."/>
            <person name="Johannesson H."/>
        </authorList>
    </citation>
    <scope>NUCLEOTIDE SEQUENCE</scope>
    <source>
        <strain evidence="4">SMH4607-1</strain>
    </source>
</reference>
<evidence type="ECO:0000313" key="5">
    <source>
        <dbReference type="Proteomes" id="UP001172102"/>
    </source>
</evidence>
<proteinExistence type="predicted"/>
<dbReference type="PANTHER" id="PTHR47429:SF9">
    <property type="entry name" value="PAS DOMAIN-CONTAINING PROTEIN"/>
    <property type="match status" value="1"/>
</dbReference>
<organism evidence="4 5">
    <name type="scientific">Lasiosphaeris hirsuta</name>
    <dbReference type="NCBI Taxonomy" id="260670"/>
    <lineage>
        <taxon>Eukaryota</taxon>
        <taxon>Fungi</taxon>
        <taxon>Dikarya</taxon>
        <taxon>Ascomycota</taxon>
        <taxon>Pezizomycotina</taxon>
        <taxon>Sordariomycetes</taxon>
        <taxon>Sordariomycetidae</taxon>
        <taxon>Sordariales</taxon>
        <taxon>Lasiosphaeriaceae</taxon>
        <taxon>Lasiosphaeris</taxon>
    </lineage>
</organism>
<keyword evidence="2" id="KW-0288">FMN</keyword>
<name>A0AA40AQ97_9PEZI</name>
<dbReference type="Gene3D" id="3.30.450.20">
    <property type="entry name" value="PAS domain"/>
    <property type="match status" value="1"/>
</dbReference>
<dbReference type="PANTHER" id="PTHR47429">
    <property type="entry name" value="PROTEIN TWIN LOV 1"/>
    <property type="match status" value="1"/>
</dbReference>
<dbReference type="AlphaFoldDB" id="A0AA40AQ97"/>
<dbReference type="GO" id="GO:0005634">
    <property type="term" value="C:nucleus"/>
    <property type="evidence" value="ECO:0007669"/>
    <property type="project" value="TreeGrafter"/>
</dbReference>